<dbReference type="SUPFAM" id="SSF46689">
    <property type="entry name" value="Homeodomain-like"/>
    <property type="match status" value="1"/>
</dbReference>
<feature type="domain" description="HTH tetR-type" evidence="3">
    <location>
        <begin position="9"/>
        <end position="68"/>
    </location>
</feature>
<name>A0A2S0KCQ3_9ACTN</name>
<dbReference type="InterPro" id="IPR050109">
    <property type="entry name" value="HTH-type_TetR-like_transc_reg"/>
</dbReference>
<feature type="DNA-binding region" description="H-T-H motif" evidence="2">
    <location>
        <begin position="31"/>
        <end position="50"/>
    </location>
</feature>
<dbReference type="EMBL" id="CP027433">
    <property type="protein sequence ID" value="AVL99420.1"/>
    <property type="molecule type" value="Genomic_DNA"/>
</dbReference>
<evidence type="ECO:0000313" key="4">
    <source>
        <dbReference type="EMBL" id="AVL99420.1"/>
    </source>
</evidence>
<dbReference type="Gene3D" id="1.10.357.10">
    <property type="entry name" value="Tetracycline Repressor, domain 2"/>
    <property type="match status" value="1"/>
</dbReference>
<dbReference type="PANTHER" id="PTHR30055:SF231">
    <property type="entry name" value="TRANSCRIPTIONAL REGULATORY PROTEIN (PROBABLY DEOR-FAMILY)-RELATED"/>
    <property type="match status" value="1"/>
</dbReference>
<keyword evidence="5" id="KW-1185">Reference proteome</keyword>
<dbReference type="SUPFAM" id="SSF48498">
    <property type="entry name" value="Tetracyclin repressor-like, C-terminal domain"/>
    <property type="match status" value="1"/>
</dbReference>
<proteinExistence type="predicted"/>
<dbReference type="InterPro" id="IPR036271">
    <property type="entry name" value="Tet_transcr_reg_TetR-rel_C_sf"/>
</dbReference>
<dbReference type="PROSITE" id="PS50977">
    <property type="entry name" value="HTH_TETR_2"/>
    <property type="match status" value="1"/>
</dbReference>
<dbReference type="InterPro" id="IPR001647">
    <property type="entry name" value="HTH_TetR"/>
</dbReference>
<protein>
    <submittedName>
        <fullName evidence="4">TetR family transcriptional regulator</fullName>
    </submittedName>
</protein>
<reference evidence="4 5" key="1">
    <citation type="submission" date="2018-03" db="EMBL/GenBank/DDBJ databases">
        <title>Characteristics and genome of n-alkane degrading marine bacteria Gordonia iterans isolated from crude oil contaminated in Tae-an, South Korea.</title>
        <authorList>
            <person name="Lee S.-S."/>
            <person name="Kim H."/>
        </authorList>
    </citation>
    <scope>NUCLEOTIDE SEQUENCE [LARGE SCALE GENOMIC DNA]</scope>
    <source>
        <strain evidence="4 5">Co17</strain>
    </source>
</reference>
<dbReference type="Proteomes" id="UP000239814">
    <property type="component" value="Chromosome"/>
</dbReference>
<dbReference type="GO" id="GO:0000976">
    <property type="term" value="F:transcription cis-regulatory region binding"/>
    <property type="evidence" value="ECO:0007669"/>
    <property type="project" value="TreeGrafter"/>
</dbReference>
<dbReference type="AlphaFoldDB" id="A0A2S0KCQ3"/>
<sequence>MTPATRDPSARREQIVAAAAELLSSGDGKLTHRRVAEHAGVPLGSTTYYFASLDDLVAAALQALAERVEADLAESAELLAASDGTPESVARLFHDYLTDGDRVRTEIALYLAAVTRPELAPLSHRWFTGLVDVLATLTDRRTATVMAVFVDGACMHAALQDEPLDLSLVEDLTRSLMLSAPTAPVPEEGKP</sequence>
<evidence type="ECO:0000313" key="5">
    <source>
        <dbReference type="Proteomes" id="UP000239814"/>
    </source>
</evidence>
<keyword evidence="1 2" id="KW-0238">DNA-binding</keyword>
<dbReference type="PANTHER" id="PTHR30055">
    <property type="entry name" value="HTH-TYPE TRANSCRIPTIONAL REGULATOR RUTR"/>
    <property type="match status" value="1"/>
</dbReference>
<dbReference type="InterPro" id="IPR009057">
    <property type="entry name" value="Homeodomain-like_sf"/>
</dbReference>
<evidence type="ECO:0000259" key="3">
    <source>
        <dbReference type="PROSITE" id="PS50977"/>
    </source>
</evidence>
<organism evidence="4 5">
    <name type="scientific">Gordonia iterans</name>
    <dbReference type="NCBI Taxonomy" id="1004901"/>
    <lineage>
        <taxon>Bacteria</taxon>
        <taxon>Bacillati</taxon>
        <taxon>Actinomycetota</taxon>
        <taxon>Actinomycetes</taxon>
        <taxon>Mycobacteriales</taxon>
        <taxon>Gordoniaceae</taxon>
        <taxon>Gordonia</taxon>
    </lineage>
</organism>
<dbReference type="Pfam" id="PF17940">
    <property type="entry name" value="TetR_C_31"/>
    <property type="match status" value="1"/>
</dbReference>
<dbReference type="RefSeq" id="WP_105941155.1">
    <property type="nucleotide sequence ID" value="NZ_CP027433.1"/>
</dbReference>
<evidence type="ECO:0000256" key="1">
    <source>
        <dbReference type="ARBA" id="ARBA00023125"/>
    </source>
</evidence>
<dbReference type="OrthoDB" id="6929199at2"/>
<dbReference type="KEGG" id="git:C6V83_03120"/>
<accession>A0A2S0KCQ3</accession>
<dbReference type="InterPro" id="IPR041583">
    <property type="entry name" value="TetR_C_31"/>
</dbReference>
<gene>
    <name evidence="4" type="ORF">C6V83_03120</name>
</gene>
<evidence type="ECO:0000256" key="2">
    <source>
        <dbReference type="PROSITE-ProRule" id="PRU00335"/>
    </source>
</evidence>
<dbReference type="GO" id="GO:0003700">
    <property type="term" value="F:DNA-binding transcription factor activity"/>
    <property type="evidence" value="ECO:0007669"/>
    <property type="project" value="TreeGrafter"/>
</dbReference>